<organism evidence="3 4">
    <name type="scientific">Micractinium conductrix</name>
    <dbReference type="NCBI Taxonomy" id="554055"/>
    <lineage>
        <taxon>Eukaryota</taxon>
        <taxon>Viridiplantae</taxon>
        <taxon>Chlorophyta</taxon>
        <taxon>core chlorophytes</taxon>
        <taxon>Trebouxiophyceae</taxon>
        <taxon>Chlorellales</taxon>
        <taxon>Chlorellaceae</taxon>
        <taxon>Chlorella clade</taxon>
        <taxon>Micractinium</taxon>
    </lineage>
</organism>
<dbReference type="EMBL" id="LHPF02000001">
    <property type="protein sequence ID" value="PSC76508.1"/>
    <property type="molecule type" value="Genomic_DNA"/>
</dbReference>
<reference evidence="3 4" key="1">
    <citation type="journal article" date="2018" name="Plant J.">
        <title>Genome sequences of Chlorella sorokiniana UTEX 1602 and Micractinium conductrix SAG 241.80: implications to maltose excretion by a green alga.</title>
        <authorList>
            <person name="Arriola M.B."/>
            <person name="Velmurugan N."/>
            <person name="Zhang Y."/>
            <person name="Plunkett M.H."/>
            <person name="Hondzo H."/>
            <person name="Barney B.M."/>
        </authorList>
    </citation>
    <scope>NUCLEOTIDE SEQUENCE [LARGE SCALE GENOMIC DNA]</scope>
    <source>
        <strain evidence="3 4">SAG 241.80</strain>
    </source>
</reference>
<accession>A0A2P6VQY2</accession>
<dbReference type="InterPro" id="IPR052920">
    <property type="entry name" value="DNA-binding_regulatory"/>
</dbReference>
<evidence type="ECO:0000313" key="3">
    <source>
        <dbReference type="EMBL" id="PSC76508.1"/>
    </source>
</evidence>
<feature type="compositionally biased region" description="Low complexity" evidence="1">
    <location>
        <begin position="572"/>
        <end position="586"/>
    </location>
</feature>
<evidence type="ECO:0000256" key="1">
    <source>
        <dbReference type="SAM" id="MobiDB-lite"/>
    </source>
</evidence>
<dbReference type="PROSITE" id="PS50330">
    <property type="entry name" value="UIM"/>
    <property type="match status" value="1"/>
</dbReference>
<feature type="compositionally biased region" description="Polar residues" evidence="1">
    <location>
        <begin position="345"/>
        <end position="356"/>
    </location>
</feature>
<feature type="region of interest" description="Disordered" evidence="1">
    <location>
        <begin position="379"/>
        <end position="401"/>
    </location>
</feature>
<evidence type="ECO:0000313" key="4">
    <source>
        <dbReference type="Proteomes" id="UP000239649"/>
    </source>
</evidence>
<evidence type="ECO:0000259" key="2">
    <source>
        <dbReference type="Pfam" id="PF00561"/>
    </source>
</evidence>
<feature type="domain" description="AB hydrolase-1" evidence="2">
    <location>
        <begin position="78"/>
        <end position="199"/>
    </location>
</feature>
<name>A0A2P6VQY2_9CHLO</name>
<dbReference type="AlphaFoldDB" id="A0A2P6VQY2"/>
<dbReference type="Proteomes" id="UP000239649">
    <property type="component" value="Unassembled WGS sequence"/>
</dbReference>
<dbReference type="GO" id="GO:0016787">
    <property type="term" value="F:hydrolase activity"/>
    <property type="evidence" value="ECO:0007669"/>
    <property type="project" value="UniProtKB-KW"/>
</dbReference>
<dbReference type="STRING" id="554055.A0A2P6VQY2"/>
<dbReference type="Pfam" id="PF02809">
    <property type="entry name" value="UIM"/>
    <property type="match status" value="2"/>
</dbReference>
<dbReference type="SUPFAM" id="SSF53474">
    <property type="entry name" value="alpha/beta-Hydrolases"/>
    <property type="match status" value="1"/>
</dbReference>
<protein>
    <submittedName>
        <fullName evidence="3">Alpha beta-hydrolase</fullName>
    </submittedName>
</protein>
<gene>
    <name evidence="3" type="primary">g905</name>
    <name evidence="3" type="ORF">C2E20_0905</name>
</gene>
<dbReference type="InterPro" id="IPR029058">
    <property type="entry name" value="AB_hydrolase_fold"/>
</dbReference>
<dbReference type="SMART" id="SM00726">
    <property type="entry name" value="UIM"/>
    <property type="match status" value="2"/>
</dbReference>
<dbReference type="OrthoDB" id="10249433at2759"/>
<feature type="region of interest" description="Disordered" evidence="1">
    <location>
        <begin position="572"/>
        <end position="647"/>
    </location>
</feature>
<keyword evidence="4" id="KW-1185">Reference proteome</keyword>
<feature type="region of interest" description="Disordered" evidence="1">
    <location>
        <begin position="331"/>
        <end position="356"/>
    </location>
</feature>
<dbReference type="Pfam" id="PF00561">
    <property type="entry name" value="Abhydrolase_1"/>
    <property type="match status" value="1"/>
</dbReference>
<dbReference type="InterPro" id="IPR000073">
    <property type="entry name" value="AB_hydrolase_1"/>
</dbReference>
<dbReference type="InterPro" id="IPR003903">
    <property type="entry name" value="UIM_dom"/>
</dbReference>
<proteinExistence type="predicted"/>
<sequence>MSLGLGALWDQLVYAVCRPPRDDAYTDNELVGGRRASFRLYDRKYYRQDLQLTNGRGQKLQASHYRPCVTTSRDGRLPVVIYCHCNSGSRRDAEEILYHLLPKGITVFALDFAGSGLSEGGYVTLGAHETDDLAAVVAYLREEGSSSTIGLWGRSMGAVTALLFSQVDPSIAGMVLDSPFSRLVDLMLELATGQELRIPKPLIKVALAMLKRSVKKRAGFSVDKVAPLESVGKSHIPALFAHGKDDTFVHPHHSERLYQAYACPDKELLCFDGEHNSVRPEDFYDRGVMFLFQALHVEDLVGPGLDLAAAPTDALPHLAHQPNSIYVTASHGADGKEEGEGGQPVSPSGRSNSMTRQLNVPWTLPGLQGLPVSQRMLSVLQGGGGGAEGQQAGEPADAGLSEDEALQLALALSIQDAQQQAAQAAGSSGEDAAETAADGGAQQAAAPAAAEQQQQGGPAEQPLPLHVRYNAAFASSGAEGRRNPLFGGSSATGDVPFNAAEEEAMLAAALAASLQEQQQGGGGAGAAAAATEPAAAAQRGTSDAMEQYYGKTGQGGAMAGFGEGDAAPQAALPAAPAEAVEKAPQVTPEVPRERTASDAAQAVADVHAGQEAAAARQPSLNLARVLGATAEGGDQRSGETDERFSLE</sequence>
<feature type="compositionally biased region" description="Basic and acidic residues" evidence="1">
    <location>
        <begin position="633"/>
        <end position="647"/>
    </location>
</feature>
<feature type="region of interest" description="Disordered" evidence="1">
    <location>
        <begin position="421"/>
        <end position="462"/>
    </location>
</feature>
<dbReference type="Gene3D" id="3.40.50.1820">
    <property type="entry name" value="alpha/beta hydrolase"/>
    <property type="match status" value="1"/>
</dbReference>
<dbReference type="PANTHER" id="PTHR43358">
    <property type="entry name" value="ALPHA/BETA-HYDROLASE"/>
    <property type="match status" value="1"/>
</dbReference>
<dbReference type="PANTHER" id="PTHR43358:SF4">
    <property type="entry name" value="ALPHA_BETA HYDROLASE FOLD-1 DOMAIN-CONTAINING PROTEIN"/>
    <property type="match status" value="1"/>
</dbReference>
<comment type="caution">
    <text evidence="3">The sequence shown here is derived from an EMBL/GenBank/DDBJ whole genome shotgun (WGS) entry which is preliminary data.</text>
</comment>